<comment type="caution">
    <text evidence="12">The sequence shown here is derived from an EMBL/GenBank/DDBJ whole genome shotgun (WGS) entry which is preliminary data.</text>
</comment>
<keyword evidence="13" id="KW-1185">Reference proteome</keyword>
<comment type="similarity">
    <text evidence="2">Belongs to the TonB family.</text>
</comment>
<feature type="transmembrane region" description="Helical" evidence="10">
    <location>
        <begin position="37"/>
        <end position="57"/>
    </location>
</feature>
<evidence type="ECO:0000313" key="12">
    <source>
        <dbReference type="EMBL" id="PSR52536.1"/>
    </source>
</evidence>
<feature type="transmembrane region" description="Helical" evidence="10">
    <location>
        <begin position="184"/>
        <end position="203"/>
    </location>
</feature>
<dbReference type="NCBIfam" id="TIGR01352">
    <property type="entry name" value="tonB_Cterm"/>
    <property type="match status" value="2"/>
</dbReference>
<reference evidence="12 13" key="1">
    <citation type="submission" date="2018-03" db="EMBL/GenBank/DDBJ databases">
        <title>Adhaeribacter sp. HMF7605 Genome sequencing and assembly.</title>
        <authorList>
            <person name="Kang H."/>
            <person name="Kang J."/>
            <person name="Cha I."/>
            <person name="Kim H."/>
            <person name="Joh K."/>
        </authorList>
    </citation>
    <scope>NUCLEOTIDE SEQUENCE [LARGE SCALE GENOMIC DNA]</scope>
    <source>
        <strain evidence="12 13">HMF7605</strain>
    </source>
</reference>
<dbReference type="InterPro" id="IPR008756">
    <property type="entry name" value="Peptidase_M56"/>
</dbReference>
<dbReference type="InterPro" id="IPR006260">
    <property type="entry name" value="TonB/TolA_C"/>
</dbReference>
<name>A0A2T2YAM6_9BACT</name>
<sequence>MNRIFFYLLESGICLLVFYLLYFLLLKRENCFPYNRFYLLLTPLLSFIIPFIELPFLQQPEPLTIFVSEQLAPITVTATASPIASNSVFHWQTGLLLLYAAGIVIFSLRLVRQLYFLYRFALKTRADFFYYQNIPVHKTQGTQPTFSFGSRIFWDNSQVLSDTEKERILLHESVHIRQKHSLDILYLELLRIIFWFNPLLYLFQRALVSTHEFIADSAVLRTTEPDTYASLLAKQVLHRLEFSFGNYFNKSLTLKRMKMIQQTHRRPSKWKPLAALPVLGILLFVLSCVEPEKPSNQSSEESNNSKTNTLSIDNDEIFTFVEQPPSFPGGTEKMFAFLGQTIKYPEGAKNAGLQGMVIARFVVTKTGKITDVAIVQSLNPDADAEAKRVISLMPDWEPGTQDGKPLNVRYTFPIRFSFARFIQAGDNPQEQNNLNKPVFTQVEVVPQFPGGLEKMYSFLGKNMKYPEAAHKAKVEGTVVVQFVVTDEGAIKDVHILKGLTAETNAEALRVIKLMPNWTPGKQNGKPVNVQYTLPLQFSLGTKSAPIQTGYIHWATPLQNNC</sequence>
<evidence type="ECO:0000256" key="5">
    <source>
        <dbReference type="ARBA" id="ARBA00022519"/>
    </source>
</evidence>
<evidence type="ECO:0000256" key="3">
    <source>
        <dbReference type="ARBA" id="ARBA00022448"/>
    </source>
</evidence>
<keyword evidence="4" id="KW-1003">Cell membrane</keyword>
<dbReference type="PANTHER" id="PTHR33446">
    <property type="entry name" value="PROTEIN TONB-RELATED"/>
    <property type="match status" value="1"/>
</dbReference>
<dbReference type="OrthoDB" id="1039448at2"/>
<evidence type="ECO:0000256" key="10">
    <source>
        <dbReference type="SAM" id="Phobius"/>
    </source>
</evidence>
<evidence type="ECO:0000259" key="11">
    <source>
        <dbReference type="PROSITE" id="PS52015"/>
    </source>
</evidence>
<keyword evidence="7" id="KW-0653">Protein transport</keyword>
<evidence type="ECO:0000256" key="2">
    <source>
        <dbReference type="ARBA" id="ARBA00006555"/>
    </source>
</evidence>
<evidence type="ECO:0000256" key="4">
    <source>
        <dbReference type="ARBA" id="ARBA00022475"/>
    </source>
</evidence>
<evidence type="ECO:0000256" key="1">
    <source>
        <dbReference type="ARBA" id="ARBA00004383"/>
    </source>
</evidence>
<dbReference type="Pfam" id="PF03544">
    <property type="entry name" value="TonB_C"/>
    <property type="match status" value="2"/>
</dbReference>
<dbReference type="AlphaFoldDB" id="A0A2T2YAM6"/>
<feature type="transmembrane region" description="Helical" evidence="10">
    <location>
        <begin position="89"/>
        <end position="111"/>
    </location>
</feature>
<dbReference type="GO" id="GO:0015031">
    <property type="term" value="P:protein transport"/>
    <property type="evidence" value="ECO:0007669"/>
    <property type="project" value="UniProtKB-KW"/>
</dbReference>
<gene>
    <name evidence="12" type="ORF">AHMF7605_02840</name>
</gene>
<dbReference type="EMBL" id="PYFT01000001">
    <property type="protein sequence ID" value="PSR52536.1"/>
    <property type="molecule type" value="Genomic_DNA"/>
</dbReference>
<dbReference type="GO" id="GO:0031992">
    <property type="term" value="F:energy transducer activity"/>
    <property type="evidence" value="ECO:0007669"/>
    <property type="project" value="TreeGrafter"/>
</dbReference>
<dbReference type="RefSeq" id="WP_106926253.1">
    <property type="nucleotide sequence ID" value="NZ_PYFT01000001.1"/>
</dbReference>
<dbReference type="GO" id="GO:0098797">
    <property type="term" value="C:plasma membrane protein complex"/>
    <property type="evidence" value="ECO:0007669"/>
    <property type="project" value="TreeGrafter"/>
</dbReference>
<keyword evidence="6 10" id="KW-0812">Transmembrane</keyword>
<keyword evidence="8 10" id="KW-1133">Transmembrane helix</keyword>
<keyword evidence="9 10" id="KW-0472">Membrane</keyword>
<evidence type="ECO:0000313" key="13">
    <source>
        <dbReference type="Proteomes" id="UP000240357"/>
    </source>
</evidence>
<dbReference type="SUPFAM" id="SSF74653">
    <property type="entry name" value="TolA/TonB C-terminal domain"/>
    <property type="match status" value="2"/>
</dbReference>
<protein>
    <recommendedName>
        <fullName evidence="11">TonB C-terminal domain-containing protein</fullName>
    </recommendedName>
</protein>
<evidence type="ECO:0000256" key="7">
    <source>
        <dbReference type="ARBA" id="ARBA00022927"/>
    </source>
</evidence>
<dbReference type="InterPro" id="IPR037682">
    <property type="entry name" value="TonB_C"/>
</dbReference>
<dbReference type="Pfam" id="PF05569">
    <property type="entry name" value="Peptidase_M56"/>
    <property type="match status" value="1"/>
</dbReference>
<keyword evidence="5" id="KW-0997">Cell inner membrane</keyword>
<organism evidence="12 13">
    <name type="scientific">Adhaeribacter arboris</name>
    <dbReference type="NCBI Taxonomy" id="2072846"/>
    <lineage>
        <taxon>Bacteria</taxon>
        <taxon>Pseudomonadati</taxon>
        <taxon>Bacteroidota</taxon>
        <taxon>Cytophagia</taxon>
        <taxon>Cytophagales</taxon>
        <taxon>Hymenobacteraceae</taxon>
        <taxon>Adhaeribacter</taxon>
    </lineage>
</organism>
<evidence type="ECO:0000256" key="9">
    <source>
        <dbReference type="ARBA" id="ARBA00023136"/>
    </source>
</evidence>
<feature type="transmembrane region" description="Helical" evidence="10">
    <location>
        <begin position="6"/>
        <end position="25"/>
    </location>
</feature>
<evidence type="ECO:0000256" key="8">
    <source>
        <dbReference type="ARBA" id="ARBA00022989"/>
    </source>
</evidence>
<feature type="domain" description="TonB C-terminal" evidence="11">
    <location>
        <begin position="329"/>
        <end position="425"/>
    </location>
</feature>
<dbReference type="Gene3D" id="3.30.1150.10">
    <property type="match status" value="2"/>
</dbReference>
<feature type="domain" description="TonB C-terminal" evidence="11">
    <location>
        <begin position="450"/>
        <end position="546"/>
    </location>
</feature>
<dbReference type="PROSITE" id="PS52015">
    <property type="entry name" value="TONB_CTD"/>
    <property type="match status" value="2"/>
</dbReference>
<comment type="subcellular location">
    <subcellularLocation>
        <location evidence="1">Cell inner membrane</location>
        <topology evidence="1">Single-pass membrane protein</topology>
        <orientation evidence="1">Periplasmic side</orientation>
    </subcellularLocation>
</comment>
<evidence type="ECO:0000256" key="6">
    <source>
        <dbReference type="ARBA" id="ARBA00022692"/>
    </source>
</evidence>
<dbReference type="InterPro" id="IPR051045">
    <property type="entry name" value="TonB-dependent_transducer"/>
</dbReference>
<accession>A0A2T2YAM6</accession>
<dbReference type="Proteomes" id="UP000240357">
    <property type="component" value="Unassembled WGS sequence"/>
</dbReference>
<keyword evidence="3" id="KW-0813">Transport</keyword>
<proteinExistence type="inferred from homology"/>
<dbReference type="CDD" id="cd07341">
    <property type="entry name" value="M56_BlaR1_MecR1_like"/>
    <property type="match status" value="1"/>
</dbReference>
<dbReference type="GO" id="GO:0055085">
    <property type="term" value="P:transmembrane transport"/>
    <property type="evidence" value="ECO:0007669"/>
    <property type="project" value="InterPro"/>
</dbReference>
<dbReference type="PANTHER" id="PTHR33446:SF2">
    <property type="entry name" value="PROTEIN TONB"/>
    <property type="match status" value="1"/>
</dbReference>